<feature type="compositionally biased region" description="Basic and acidic residues" evidence="1">
    <location>
        <begin position="571"/>
        <end position="596"/>
    </location>
</feature>
<feature type="compositionally biased region" description="Basic and acidic residues" evidence="1">
    <location>
        <begin position="649"/>
        <end position="685"/>
    </location>
</feature>
<evidence type="ECO:0000256" key="1">
    <source>
        <dbReference type="SAM" id="MobiDB-lite"/>
    </source>
</evidence>
<keyword evidence="3" id="KW-1185">Reference proteome</keyword>
<evidence type="ECO:0000313" key="2">
    <source>
        <dbReference type="EMBL" id="SCV69630.1"/>
    </source>
</evidence>
<dbReference type="STRING" id="269621.A0A238F6Z4"/>
<dbReference type="OrthoDB" id="10325726at2759"/>
<proteinExistence type="predicted"/>
<evidence type="ECO:0000313" key="3">
    <source>
        <dbReference type="Proteomes" id="UP000198372"/>
    </source>
</evidence>
<organism evidence="2 3">
    <name type="scientific">Microbotryum intermedium</name>
    <dbReference type="NCBI Taxonomy" id="269621"/>
    <lineage>
        <taxon>Eukaryota</taxon>
        <taxon>Fungi</taxon>
        <taxon>Dikarya</taxon>
        <taxon>Basidiomycota</taxon>
        <taxon>Pucciniomycotina</taxon>
        <taxon>Microbotryomycetes</taxon>
        <taxon>Microbotryales</taxon>
        <taxon>Microbotryaceae</taxon>
        <taxon>Microbotryum</taxon>
    </lineage>
</organism>
<dbReference type="AlphaFoldDB" id="A0A238F6Z4"/>
<accession>A0A238F6Z4</accession>
<feature type="compositionally biased region" description="Basic and acidic residues" evidence="1">
    <location>
        <begin position="425"/>
        <end position="455"/>
    </location>
</feature>
<sequence>MSRPKGSATATELLQAIVDDVGHADDLKGVTGLLHGAVRDLLAIRHDASSLPKAAAFFSSPEGAVGLLVAKPASTLRLFSALLDHTNTQIRKLLDPENKDHGRFVENKVALGQAWDLVLKSILLSFKAFLDPTEARAKPFTAHDEDLLGMICYASLIRVLTADRMLPEVQRCILDIFEYSTHLCVENKNRLIRPEVLGAKRLASFFSSAEDYGVTSRALELAFRLRSHLARTSTTAAASISSWEAALFSSAVFGPEESQKLRGMFHRLKARAWEEASSRSYLQLALFKLIFAVTLHANHHRFLCTDLDKFTEDFQDFVAFNQRFITANVVSFITDTKSVPRMLEAPLSSIRSVELFDPSEDYMTCRIILSRSPTVDSTPLKLPQNEADPSLTLGIRLSDVQRLQQILVMRKIRYNARAPEQPAVTERDMAHAERKVDVESPRPEERPPQHNRSTEDSVSPARRQLDSPNSSPDRATRPTMVGPKRVPRKASEMRASTTAAETRQAPRHENDSDNSSDLPKVTRGKTPASRQDVPSPRTSRPPPRPQTSSTVEPKRRSTSRQKMPWDDETPENIRKIVPERKDEFAGRRDDTVPFDREDSDMGGMEPDFDPGFGPGRQETEMKDDRVHEQGPPFDDVMKRGDAGPTTGLDESREEQRRDQEREQVREERPRDINKRLIDDPNKENRPTAPAILTRSKAAAHRGALKVDPISSANRSPLAPRSFDFRRHKTGIASPPTTEHPRPQKRLRTALEIGPSPLAKRARAEPVSALRKGLQAMQDEEQSKDVLMELAKRPIQVETYVTTQVVLRKHHLRKNEQASHASRSRPAITAAARHAAGEMQEMTVSIASAAHQLSMASCQRTRNFNAQAQTIRSNAQRAVDAVIKKQFQG</sequence>
<gene>
    <name evidence="2" type="ORF">BQ2448_2650</name>
</gene>
<name>A0A238F6Z4_9BASI</name>
<protein>
    <submittedName>
        <fullName evidence="2">BQ2448_2650 protein</fullName>
    </submittedName>
</protein>
<reference evidence="3" key="1">
    <citation type="submission" date="2016-09" db="EMBL/GenBank/DDBJ databases">
        <authorList>
            <person name="Jeantristanb JTB J.-T."/>
            <person name="Ricardo R."/>
        </authorList>
    </citation>
    <scope>NUCLEOTIDE SEQUENCE [LARGE SCALE GENOMIC DNA]</scope>
</reference>
<dbReference type="EMBL" id="FMSP01000004">
    <property type="protein sequence ID" value="SCV69630.1"/>
    <property type="molecule type" value="Genomic_DNA"/>
</dbReference>
<dbReference type="Proteomes" id="UP000198372">
    <property type="component" value="Unassembled WGS sequence"/>
</dbReference>
<feature type="region of interest" description="Disordered" evidence="1">
    <location>
        <begin position="419"/>
        <end position="742"/>
    </location>
</feature>
<feature type="compositionally biased region" description="Basic and acidic residues" evidence="1">
    <location>
        <begin position="617"/>
        <end position="628"/>
    </location>
</feature>